<gene>
    <name evidence="1" type="ORF">ElyMa_002793500</name>
</gene>
<evidence type="ECO:0000313" key="2">
    <source>
        <dbReference type="Proteomes" id="UP000762676"/>
    </source>
</evidence>
<name>A0AAV4HQJ1_9GAST</name>
<accession>A0AAV4HQJ1</accession>
<comment type="caution">
    <text evidence="1">The sequence shown here is derived from an EMBL/GenBank/DDBJ whole genome shotgun (WGS) entry which is preliminary data.</text>
</comment>
<evidence type="ECO:0000313" key="1">
    <source>
        <dbReference type="EMBL" id="GFR99466.1"/>
    </source>
</evidence>
<keyword evidence="2" id="KW-1185">Reference proteome</keyword>
<organism evidence="1 2">
    <name type="scientific">Elysia marginata</name>
    <dbReference type="NCBI Taxonomy" id="1093978"/>
    <lineage>
        <taxon>Eukaryota</taxon>
        <taxon>Metazoa</taxon>
        <taxon>Spiralia</taxon>
        <taxon>Lophotrochozoa</taxon>
        <taxon>Mollusca</taxon>
        <taxon>Gastropoda</taxon>
        <taxon>Heterobranchia</taxon>
        <taxon>Euthyneura</taxon>
        <taxon>Panpulmonata</taxon>
        <taxon>Sacoglossa</taxon>
        <taxon>Placobranchoidea</taxon>
        <taxon>Plakobranchidae</taxon>
        <taxon>Elysia</taxon>
    </lineage>
</organism>
<protein>
    <submittedName>
        <fullName evidence="1">Uncharacterized protein</fullName>
    </submittedName>
</protein>
<dbReference type="AlphaFoldDB" id="A0AAV4HQJ1"/>
<sequence length="138" mass="14837">MTQNMSLVGAAPNLLMSSPHSNESSVICTPGLYDNNSNNINNNNRNNNISLYGSYIVNTLPTNLAVMCSSLGANASSEVPLGSENYNKFDSELSPAGDIIVAVYLVMLGEFVLCEDDMRYAIWSASSLNLSRLSFGTI</sequence>
<proteinExistence type="predicted"/>
<dbReference type="Proteomes" id="UP000762676">
    <property type="component" value="Unassembled WGS sequence"/>
</dbReference>
<reference evidence="1 2" key="1">
    <citation type="journal article" date="2021" name="Elife">
        <title>Chloroplast acquisition without the gene transfer in kleptoplastic sea slugs, Plakobranchus ocellatus.</title>
        <authorList>
            <person name="Maeda T."/>
            <person name="Takahashi S."/>
            <person name="Yoshida T."/>
            <person name="Shimamura S."/>
            <person name="Takaki Y."/>
            <person name="Nagai Y."/>
            <person name="Toyoda A."/>
            <person name="Suzuki Y."/>
            <person name="Arimoto A."/>
            <person name="Ishii H."/>
            <person name="Satoh N."/>
            <person name="Nishiyama T."/>
            <person name="Hasebe M."/>
            <person name="Maruyama T."/>
            <person name="Minagawa J."/>
            <person name="Obokata J."/>
            <person name="Shigenobu S."/>
        </authorList>
    </citation>
    <scope>NUCLEOTIDE SEQUENCE [LARGE SCALE GENOMIC DNA]</scope>
</reference>
<dbReference type="EMBL" id="BMAT01005770">
    <property type="protein sequence ID" value="GFR99466.1"/>
    <property type="molecule type" value="Genomic_DNA"/>
</dbReference>